<dbReference type="PANTHER" id="PTHR47739">
    <property type="entry name" value="TRNA1(VAL) (ADENINE(37)-N6)-METHYLTRANSFERASE"/>
    <property type="match status" value="1"/>
</dbReference>
<keyword evidence="1 4" id="KW-0808">Transferase</keyword>
<dbReference type="InterPro" id="IPR029063">
    <property type="entry name" value="SAM-dependent_MTases_sf"/>
</dbReference>
<dbReference type="GO" id="GO:0008757">
    <property type="term" value="F:S-adenosylmethionine-dependent methyltransferase activity"/>
    <property type="evidence" value="ECO:0007669"/>
    <property type="project" value="UniProtKB-ARBA"/>
</dbReference>
<gene>
    <name evidence="4" type="ORF">SAMN04488105_105300</name>
</gene>
<proteinExistence type="predicted"/>
<feature type="domain" description="Methyltransferase small" evidence="3">
    <location>
        <begin position="38"/>
        <end position="143"/>
    </location>
</feature>
<dbReference type="SUPFAM" id="SSF53335">
    <property type="entry name" value="S-adenosyl-L-methionine-dependent methyltransferases"/>
    <property type="match status" value="1"/>
</dbReference>
<dbReference type="GO" id="GO:0003676">
    <property type="term" value="F:nucleic acid binding"/>
    <property type="evidence" value="ECO:0007669"/>
    <property type="project" value="InterPro"/>
</dbReference>
<evidence type="ECO:0000256" key="2">
    <source>
        <dbReference type="ARBA" id="ARBA00022691"/>
    </source>
</evidence>
<dbReference type="PROSITE" id="PS00092">
    <property type="entry name" value="N6_MTASE"/>
    <property type="match status" value="1"/>
</dbReference>
<keyword evidence="5" id="KW-1185">Reference proteome</keyword>
<evidence type="ECO:0000259" key="3">
    <source>
        <dbReference type="Pfam" id="PF05175"/>
    </source>
</evidence>
<dbReference type="STRING" id="282683.SAMN04488105_105300"/>
<dbReference type="EMBL" id="FNAV01000005">
    <property type="protein sequence ID" value="SDE61855.1"/>
    <property type="molecule type" value="Genomic_DNA"/>
</dbReference>
<keyword evidence="1 4" id="KW-0489">Methyltransferase</keyword>
<evidence type="ECO:0000256" key="1">
    <source>
        <dbReference type="ARBA" id="ARBA00022603"/>
    </source>
</evidence>
<dbReference type="GO" id="GO:0032259">
    <property type="term" value="P:methylation"/>
    <property type="evidence" value="ECO:0007669"/>
    <property type="project" value="UniProtKB-KW"/>
</dbReference>
<name>A0A1G7EEP1_9RHOB</name>
<reference evidence="5" key="1">
    <citation type="submission" date="2016-10" db="EMBL/GenBank/DDBJ databases">
        <authorList>
            <person name="Varghese N."/>
            <person name="Submissions S."/>
        </authorList>
    </citation>
    <scope>NUCLEOTIDE SEQUENCE [LARGE SCALE GENOMIC DNA]</scope>
    <source>
        <strain evidence="5">DSM 10146</strain>
    </source>
</reference>
<dbReference type="Gene3D" id="3.40.50.150">
    <property type="entry name" value="Vaccinia Virus protein VP39"/>
    <property type="match status" value="1"/>
</dbReference>
<protein>
    <submittedName>
        <fullName evidence="4">tRNA1(Val) A37 N6-methylase TrmN6</fullName>
    </submittedName>
</protein>
<dbReference type="Proteomes" id="UP000198994">
    <property type="component" value="Unassembled WGS sequence"/>
</dbReference>
<dbReference type="GO" id="GO:0008170">
    <property type="term" value="F:N-methyltransferase activity"/>
    <property type="evidence" value="ECO:0007669"/>
    <property type="project" value="UniProtKB-ARBA"/>
</dbReference>
<evidence type="ECO:0000313" key="4">
    <source>
        <dbReference type="EMBL" id="SDE61855.1"/>
    </source>
</evidence>
<dbReference type="Pfam" id="PF05175">
    <property type="entry name" value="MTS"/>
    <property type="match status" value="1"/>
</dbReference>
<dbReference type="PANTHER" id="PTHR47739:SF1">
    <property type="entry name" value="TRNA1(VAL) (ADENINE(37)-N6)-METHYLTRANSFERASE"/>
    <property type="match status" value="1"/>
</dbReference>
<keyword evidence="2" id="KW-0949">S-adenosyl-L-methionine</keyword>
<dbReference type="InterPro" id="IPR007848">
    <property type="entry name" value="Small_mtfrase_dom"/>
</dbReference>
<evidence type="ECO:0000313" key="5">
    <source>
        <dbReference type="Proteomes" id="UP000198994"/>
    </source>
</evidence>
<dbReference type="AlphaFoldDB" id="A0A1G7EEP1"/>
<organism evidence="4 5">
    <name type="scientific">Salipiger thiooxidans</name>
    <dbReference type="NCBI Taxonomy" id="282683"/>
    <lineage>
        <taxon>Bacteria</taxon>
        <taxon>Pseudomonadati</taxon>
        <taxon>Pseudomonadota</taxon>
        <taxon>Alphaproteobacteria</taxon>
        <taxon>Rhodobacterales</taxon>
        <taxon>Roseobacteraceae</taxon>
        <taxon>Salipiger</taxon>
    </lineage>
</organism>
<dbReference type="RefSeq" id="WP_089958349.1">
    <property type="nucleotide sequence ID" value="NZ_FNAV01000005.1"/>
</dbReference>
<dbReference type="InterPro" id="IPR002052">
    <property type="entry name" value="DNA_methylase_N6_adenine_CS"/>
</dbReference>
<dbReference type="CDD" id="cd02440">
    <property type="entry name" value="AdoMet_MTases"/>
    <property type="match status" value="1"/>
</dbReference>
<sequence length="257" mass="27709">MRADPFPDDALVRNAFLGGRVQLWQPLEGYRAGIDPVLLAATIPARSGESVLELGCGAAPALCCLGVRVPGLKLAGLEIQPGYAALARRNLEGNGLDGEVFEGDIATPPATLRALTFDHVLANPPYFEADRRSAAPDVGREMALAGPAPMAAWAALAARRLRPRGTMTFIQRVERLPELLAAMQAVFGSLELWPLAPRAGRAPRLILARGRKGGRAAFRFHPALVLHEGARHLEDGEDYTDVIRATLREGKRMDFPV</sequence>
<dbReference type="InterPro" id="IPR050210">
    <property type="entry name" value="tRNA_Adenine-N(6)_MTase"/>
</dbReference>
<accession>A0A1G7EEP1</accession>
<dbReference type="OrthoDB" id="5489421at2"/>